<feature type="compositionally biased region" description="Basic residues" evidence="6">
    <location>
        <begin position="58"/>
        <end position="68"/>
    </location>
</feature>
<evidence type="ECO:0008006" key="9">
    <source>
        <dbReference type="Google" id="ProtNLM"/>
    </source>
</evidence>
<dbReference type="Proteomes" id="UP000464178">
    <property type="component" value="Chromosome"/>
</dbReference>
<dbReference type="Pfam" id="PF00872">
    <property type="entry name" value="Transposase_mut"/>
    <property type="match status" value="1"/>
</dbReference>
<comment type="function">
    <text evidence="1">Required for the transposition of the insertion element.</text>
</comment>
<name>A0A6P2D2S8_9BACT</name>
<feature type="compositionally biased region" description="Low complexity" evidence="6">
    <location>
        <begin position="39"/>
        <end position="57"/>
    </location>
</feature>
<evidence type="ECO:0000256" key="1">
    <source>
        <dbReference type="ARBA" id="ARBA00002190"/>
    </source>
</evidence>
<dbReference type="AlphaFoldDB" id="A0A6P2D2S8"/>
<evidence type="ECO:0000256" key="4">
    <source>
        <dbReference type="ARBA" id="ARBA00023125"/>
    </source>
</evidence>
<evidence type="ECO:0000313" key="8">
    <source>
        <dbReference type="Proteomes" id="UP000464178"/>
    </source>
</evidence>
<keyword evidence="8" id="KW-1185">Reference proteome</keyword>
<evidence type="ECO:0000256" key="6">
    <source>
        <dbReference type="SAM" id="MobiDB-lite"/>
    </source>
</evidence>
<reference evidence="7 8" key="1">
    <citation type="submission" date="2019-05" db="EMBL/GenBank/DDBJ databases">
        <authorList>
            <consortium name="Science for Life Laboratories"/>
        </authorList>
    </citation>
    <scope>NUCLEOTIDE SEQUENCE [LARGE SCALE GENOMIC DNA]</scope>
    <source>
        <strain evidence="7">Soil9</strain>
    </source>
</reference>
<feature type="compositionally biased region" description="Basic and acidic residues" evidence="6">
    <location>
        <begin position="119"/>
        <end position="128"/>
    </location>
</feature>
<evidence type="ECO:0000256" key="3">
    <source>
        <dbReference type="ARBA" id="ARBA00022578"/>
    </source>
</evidence>
<dbReference type="InterPro" id="IPR001207">
    <property type="entry name" value="Transposase_mutator"/>
</dbReference>
<keyword evidence="4" id="KW-0238">DNA-binding</keyword>
<dbReference type="KEGG" id="gms:SOIL9_25570"/>
<dbReference type="EMBL" id="LR593886">
    <property type="protein sequence ID" value="VTR95157.1"/>
    <property type="molecule type" value="Genomic_DNA"/>
</dbReference>
<dbReference type="RefSeq" id="WP_162669608.1">
    <property type="nucleotide sequence ID" value="NZ_LR593886.1"/>
</dbReference>
<feature type="region of interest" description="Disordered" evidence="6">
    <location>
        <begin position="26"/>
        <end position="128"/>
    </location>
</feature>
<dbReference type="GO" id="GO:0006313">
    <property type="term" value="P:DNA transposition"/>
    <property type="evidence" value="ECO:0007669"/>
    <property type="project" value="InterPro"/>
</dbReference>
<gene>
    <name evidence="7" type="ORF">SOIL9_25570</name>
</gene>
<comment type="similarity">
    <text evidence="2">Belongs to the transposase mutator family.</text>
</comment>
<dbReference type="GO" id="GO:0004803">
    <property type="term" value="F:transposase activity"/>
    <property type="evidence" value="ECO:0007669"/>
    <property type="project" value="InterPro"/>
</dbReference>
<proteinExistence type="inferred from homology"/>
<evidence type="ECO:0000313" key="7">
    <source>
        <dbReference type="EMBL" id="VTR95157.1"/>
    </source>
</evidence>
<organism evidence="7 8">
    <name type="scientific">Gemmata massiliana</name>
    <dbReference type="NCBI Taxonomy" id="1210884"/>
    <lineage>
        <taxon>Bacteria</taxon>
        <taxon>Pseudomonadati</taxon>
        <taxon>Planctomycetota</taxon>
        <taxon>Planctomycetia</taxon>
        <taxon>Gemmatales</taxon>
        <taxon>Gemmataceae</taxon>
        <taxon>Gemmata</taxon>
    </lineage>
</organism>
<accession>A0A6P2D2S8</accession>
<protein>
    <recommendedName>
        <fullName evidence="9">Mutator family transposase</fullName>
    </recommendedName>
</protein>
<dbReference type="GO" id="GO:0003677">
    <property type="term" value="F:DNA binding"/>
    <property type="evidence" value="ECO:0007669"/>
    <property type="project" value="UniProtKB-KW"/>
</dbReference>
<sequence>MTTLDDLNGLMRAMMKTALERMLNTEMDVHLHGRGATEPSHAPAPSGPSTGAPSTAPKNRHNGHSKKTVGRDMGAFTLKTPRDRNGTFEPPSIAQGACGGARPRAQGATVHRASGARGAEVHDRDRRP</sequence>
<evidence type="ECO:0000256" key="2">
    <source>
        <dbReference type="ARBA" id="ARBA00010961"/>
    </source>
</evidence>
<keyword evidence="5" id="KW-0233">DNA recombination</keyword>
<evidence type="ECO:0000256" key="5">
    <source>
        <dbReference type="ARBA" id="ARBA00023172"/>
    </source>
</evidence>
<keyword evidence="3" id="KW-0815">Transposition</keyword>